<reference evidence="2" key="1">
    <citation type="journal article" date="2014" name="Nat. Commun.">
        <title>Multiple recent horizontal transfers of a large genomic region in cheese making fungi.</title>
        <authorList>
            <person name="Cheeseman K."/>
            <person name="Ropars J."/>
            <person name="Renault P."/>
            <person name="Dupont J."/>
            <person name="Gouzy J."/>
            <person name="Branca A."/>
            <person name="Abraham A.L."/>
            <person name="Ceppi M."/>
            <person name="Conseiller E."/>
            <person name="Debuchy R."/>
            <person name="Malagnac F."/>
            <person name="Goarin A."/>
            <person name="Silar P."/>
            <person name="Lacoste S."/>
            <person name="Sallet E."/>
            <person name="Bensimon A."/>
            <person name="Giraud T."/>
            <person name="Brygoo Y."/>
        </authorList>
    </citation>
    <scope>NUCLEOTIDE SEQUENCE [LARGE SCALE GENOMIC DNA]</scope>
    <source>
        <strain evidence="2">FM164</strain>
    </source>
</reference>
<sequence>MASPTHSILEGFVALRDRSSRREVLNAILDTLDSYEIREVKSRLEPVTFQLDLLGKLPIELVAMLVEYLDLADLVILQRVSKRWRELLSSTIVFTTAVRHHMGENIIKSGSTPIGFGALVKKRIRAERGIPAVVATIPNNLCCNVANIMEREALSCFNGVCAWIEKSTDQTTIFMVNLSTGKNRILTTANRERFIYVQVSDTLVSAISVRGYCHVWNISEEQYKSFRIPSLKFGHYISIGSKVMLGYSDSVVHFCFDSGIARSIKIGPFVLLLSVHPEEDGFSVVCVRRKNGDNTQAWADGHLYWEEHHLQTQKFSVHDNRFICTWEQYRELPFRQDELWMFRCKPEDSWPPWRVCPRPGQSSTLLDYDMTEAFMDRSPNYLEHEDEYGSLSLSLEADDRITVHFRCENIQELEFNYSYTNLDYAARGPGLIYCLDMMLGDLKIGCEFPELWHARDAEAYSSLSFRRIPFAANQAPTAIWGDGDFALFLVDDKIWIWCFDEAWIPSGIPNMKIEFRDLTTRTRNKK</sequence>
<protein>
    <submittedName>
        <fullName evidence="2">F-box domain, cyclin-like</fullName>
    </submittedName>
</protein>
<gene>
    <name evidence="2" type="ORF">PROQFM164_S01g000624</name>
</gene>
<feature type="domain" description="F-box" evidence="1">
    <location>
        <begin position="51"/>
        <end position="97"/>
    </location>
</feature>
<dbReference type="Proteomes" id="UP000030686">
    <property type="component" value="Unassembled WGS sequence"/>
</dbReference>
<name>W6PSJ3_PENRF</name>
<dbReference type="STRING" id="1365484.W6PSJ3"/>
<evidence type="ECO:0000259" key="1">
    <source>
        <dbReference type="PROSITE" id="PS50181"/>
    </source>
</evidence>
<dbReference type="InterPro" id="IPR036047">
    <property type="entry name" value="F-box-like_dom_sf"/>
</dbReference>
<dbReference type="OrthoDB" id="5295250at2759"/>
<organism evidence="2 3">
    <name type="scientific">Penicillium roqueforti (strain FM164)</name>
    <dbReference type="NCBI Taxonomy" id="1365484"/>
    <lineage>
        <taxon>Eukaryota</taxon>
        <taxon>Fungi</taxon>
        <taxon>Dikarya</taxon>
        <taxon>Ascomycota</taxon>
        <taxon>Pezizomycotina</taxon>
        <taxon>Eurotiomycetes</taxon>
        <taxon>Eurotiomycetidae</taxon>
        <taxon>Eurotiales</taxon>
        <taxon>Aspergillaceae</taxon>
        <taxon>Penicillium</taxon>
    </lineage>
</organism>
<dbReference type="SUPFAM" id="SSF81383">
    <property type="entry name" value="F-box domain"/>
    <property type="match status" value="1"/>
</dbReference>
<dbReference type="InterPro" id="IPR001810">
    <property type="entry name" value="F-box_dom"/>
</dbReference>
<accession>W6PSJ3</accession>
<evidence type="ECO:0000313" key="2">
    <source>
        <dbReference type="EMBL" id="CDM26815.1"/>
    </source>
</evidence>
<proteinExistence type="predicted"/>
<keyword evidence="3" id="KW-1185">Reference proteome</keyword>
<dbReference type="Pfam" id="PF00646">
    <property type="entry name" value="F-box"/>
    <property type="match status" value="1"/>
</dbReference>
<dbReference type="OMA" id="GVCAWIE"/>
<dbReference type="PROSITE" id="PS50181">
    <property type="entry name" value="FBOX"/>
    <property type="match status" value="1"/>
</dbReference>
<dbReference type="AlphaFoldDB" id="W6PSJ3"/>
<dbReference type="CDD" id="cd09917">
    <property type="entry name" value="F-box_SF"/>
    <property type="match status" value="1"/>
</dbReference>
<evidence type="ECO:0000313" key="3">
    <source>
        <dbReference type="Proteomes" id="UP000030686"/>
    </source>
</evidence>
<dbReference type="EMBL" id="HG792015">
    <property type="protein sequence ID" value="CDM26815.1"/>
    <property type="molecule type" value="Genomic_DNA"/>
</dbReference>
<dbReference type="SMART" id="SM00256">
    <property type="entry name" value="FBOX"/>
    <property type="match status" value="1"/>
</dbReference>
<dbReference type="Gene3D" id="1.20.1280.50">
    <property type="match status" value="1"/>
</dbReference>